<evidence type="ECO:0000313" key="1">
    <source>
        <dbReference type="EMBL" id="KAG5590857.1"/>
    </source>
</evidence>
<dbReference type="EMBL" id="JACXVP010000008">
    <property type="protein sequence ID" value="KAG5590857.1"/>
    <property type="molecule type" value="Genomic_DNA"/>
</dbReference>
<dbReference type="Proteomes" id="UP000824120">
    <property type="component" value="Chromosome 8"/>
</dbReference>
<sequence>VEVSHEEVEEKERIENSIVQISHLLQQILRSPLPFRQSLKKKAKDANSRFCQVHEGFGYKEGNNEF</sequence>
<protein>
    <submittedName>
        <fullName evidence="1">Uncharacterized protein</fullName>
    </submittedName>
</protein>
<comment type="caution">
    <text evidence="1">The sequence shown here is derived from an EMBL/GenBank/DDBJ whole genome shotgun (WGS) entry which is preliminary data.</text>
</comment>
<evidence type="ECO:0000313" key="2">
    <source>
        <dbReference type="Proteomes" id="UP000824120"/>
    </source>
</evidence>
<feature type="non-terminal residue" evidence="1">
    <location>
        <position position="66"/>
    </location>
</feature>
<dbReference type="AlphaFoldDB" id="A0A9J5XRM7"/>
<proteinExistence type="predicted"/>
<keyword evidence="2" id="KW-1185">Reference proteome</keyword>
<reference evidence="1 2" key="1">
    <citation type="submission" date="2020-09" db="EMBL/GenBank/DDBJ databases">
        <title>De no assembly of potato wild relative species, Solanum commersonii.</title>
        <authorList>
            <person name="Cho K."/>
        </authorList>
    </citation>
    <scope>NUCLEOTIDE SEQUENCE [LARGE SCALE GENOMIC DNA]</scope>
    <source>
        <strain evidence="1">LZ3.2</strain>
        <tissue evidence="1">Leaf</tissue>
    </source>
</reference>
<accession>A0A9J5XRM7</accession>
<organism evidence="1 2">
    <name type="scientific">Solanum commersonii</name>
    <name type="common">Commerson's wild potato</name>
    <name type="synonym">Commerson's nightshade</name>
    <dbReference type="NCBI Taxonomy" id="4109"/>
    <lineage>
        <taxon>Eukaryota</taxon>
        <taxon>Viridiplantae</taxon>
        <taxon>Streptophyta</taxon>
        <taxon>Embryophyta</taxon>
        <taxon>Tracheophyta</taxon>
        <taxon>Spermatophyta</taxon>
        <taxon>Magnoliopsida</taxon>
        <taxon>eudicotyledons</taxon>
        <taxon>Gunneridae</taxon>
        <taxon>Pentapetalae</taxon>
        <taxon>asterids</taxon>
        <taxon>lamiids</taxon>
        <taxon>Solanales</taxon>
        <taxon>Solanaceae</taxon>
        <taxon>Solanoideae</taxon>
        <taxon>Solaneae</taxon>
        <taxon>Solanum</taxon>
    </lineage>
</organism>
<gene>
    <name evidence="1" type="ORF">H5410_041371</name>
</gene>
<name>A0A9J5XRM7_SOLCO</name>